<accession>A0A158Q992</accession>
<sequence>LDAKRKLEKERSSAISESLKNLEHSSSKKFVFSSDSEDGVEVVVRSVTVFFLIFFFILRRYFGKKGTKIAELQSKYGHDKRFILDERFIDSDELEDYILKLFFLQDEEDKEIAERDEQMAILSSVLGKDVSTYKTSKKFAAFHRFDPENVSHLRWLNDQKTSDDSGDSVSPSVSKTYVFKDVFGQKEIVAEESNKQGNTSMGNSVENTVGDDASSLAVEEVLVKRFSYTGSSFFFLKENDPEVKEVVSNFRRVRPIESLKEKWFPVRLSLIKVVVKKLAD</sequence>
<dbReference type="PANTHER" id="PTHR48029">
    <property type="entry name" value="NUCLEOLAR PROTEIN 8"/>
    <property type="match status" value="1"/>
</dbReference>
<keyword evidence="1" id="KW-0694">RNA-binding</keyword>
<evidence type="ECO:0000256" key="2">
    <source>
        <dbReference type="SAM" id="Phobius"/>
    </source>
</evidence>
<evidence type="ECO:0000313" key="3">
    <source>
        <dbReference type="WBParaSite" id="EVEC_0000138001-mRNA-1"/>
    </source>
</evidence>
<dbReference type="AlphaFoldDB" id="A0A158Q992"/>
<reference evidence="3" key="1">
    <citation type="submission" date="2016-04" db="UniProtKB">
        <authorList>
            <consortium name="WormBaseParasite"/>
        </authorList>
    </citation>
    <scope>IDENTIFICATION</scope>
</reference>
<name>A0A158Q992_ENTVE</name>
<keyword evidence="2" id="KW-0472">Membrane</keyword>
<proteinExistence type="predicted"/>
<evidence type="ECO:0000256" key="1">
    <source>
        <dbReference type="ARBA" id="ARBA00022884"/>
    </source>
</evidence>
<dbReference type="PANTHER" id="PTHR48029:SF1">
    <property type="entry name" value="NUCLEOLAR PROTEIN 8"/>
    <property type="match status" value="1"/>
</dbReference>
<organism evidence="3">
    <name type="scientific">Enterobius vermicularis</name>
    <name type="common">Human pinworm</name>
    <dbReference type="NCBI Taxonomy" id="51028"/>
    <lineage>
        <taxon>Eukaryota</taxon>
        <taxon>Metazoa</taxon>
        <taxon>Ecdysozoa</taxon>
        <taxon>Nematoda</taxon>
        <taxon>Chromadorea</taxon>
        <taxon>Rhabditida</taxon>
        <taxon>Spirurina</taxon>
        <taxon>Oxyuridomorpha</taxon>
        <taxon>Oxyuroidea</taxon>
        <taxon>Oxyuridae</taxon>
        <taxon>Enterobius</taxon>
    </lineage>
</organism>
<dbReference type="GO" id="GO:0003723">
    <property type="term" value="F:RNA binding"/>
    <property type="evidence" value="ECO:0007669"/>
    <property type="project" value="UniProtKB-KW"/>
</dbReference>
<feature type="transmembrane region" description="Helical" evidence="2">
    <location>
        <begin position="42"/>
        <end position="62"/>
    </location>
</feature>
<dbReference type="WBParaSite" id="EVEC_0000138001-mRNA-1">
    <property type="protein sequence ID" value="EVEC_0000138001-mRNA-1"/>
    <property type="gene ID" value="EVEC_0000138001"/>
</dbReference>
<keyword evidence="2" id="KW-1133">Transmembrane helix</keyword>
<protein>
    <submittedName>
        <fullName evidence="3">Serine/threonine protein kinase</fullName>
    </submittedName>
</protein>
<keyword evidence="2" id="KW-0812">Transmembrane</keyword>